<dbReference type="Proteomes" id="UP001152759">
    <property type="component" value="Chromosome 1"/>
</dbReference>
<gene>
    <name evidence="2" type="ORF">BEMITA_LOCUS1631</name>
</gene>
<dbReference type="AlphaFoldDB" id="A0A9P0A2F1"/>
<feature type="compositionally biased region" description="Pro residues" evidence="1">
    <location>
        <begin position="111"/>
        <end position="128"/>
    </location>
</feature>
<accession>A0A9P0A2F1</accession>
<protein>
    <submittedName>
        <fullName evidence="2">Uncharacterized protein</fullName>
    </submittedName>
</protein>
<sequence length="162" mass="17387">MYLVSGTGGSKLTAPVLSRREPGQKKELSGVGVGTGMPLTTSIKNQMLRLLRRTKSTRERPASSSIVFSNKRCLTSLDNVLLESSPKPIRPSKSVRQSAVSESMALGAATPKPPSAAPAPPASTPAPAEPKKSSAAPPHSRTYSREWHHRARRQSKQVSSHR</sequence>
<evidence type="ECO:0000313" key="2">
    <source>
        <dbReference type="EMBL" id="CAH0382040.1"/>
    </source>
</evidence>
<dbReference type="EMBL" id="OU963862">
    <property type="protein sequence ID" value="CAH0382040.1"/>
    <property type="molecule type" value="Genomic_DNA"/>
</dbReference>
<reference evidence="2" key="1">
    <citation type="submission" date="2021-12" db="EMBL/GenBank/DDBJ databases">
        <authorList>
            <person name="King R."/>
        </authorList>
    </citation>
    <scope>NUCLEOTIDE SEQUENCE</scope>
</reference>
<proteinExistence type="predicted"/>
<name>A0A9P0A2F1_BEMTA</name>
<feature type="compositionally biased region" description="Basic residues" evidence="1">
    <location>
        <begin position="147"/>
        <end position="162"/>
    </location>
</feature>
<evidence type="ECO:0000256" key="1">
    <source>
        <dbReference type="SAM" id="MobiDB-lite"/>
    </source>
</evidence>
<organism evidence="2 3">
    <name type="scientific">Bemisia tabaci</name>
    <name type="common">Sweetpotato whitefly</name>
    <name type="synonym">Aleurodes tabaci</name>
    <dbReference type="NCBI Taxonomy" id="7038"/>
    <lineage>
        <taxon>Eukaryota</taxon>
        <taxon>Metazoa</taxon>
        <taxon>Ecdysozoa</taxon>
        <taxon>Arthropoda</taxon>
        <taxon>Hexapoda</taxon>
        <taxon>Insecta</taxon>
        <taxon>Pterygota</taxon>
        <taxon>Neoptera</taxon>
        <taxon>Paraneoptera</taxon>
        <taxon>Hemiptera</taxon>
        <taxon>Sternorrhyncha</taxon>
        <taxon>Aleyrodoidea</taxon>
        <taxon>Aleyrodidae</taxon>
        <taxon>Aleyrodinae</taxon>
        <taxon>Bemisia</taxon>
    </lineage>
</organism>
<feature type="region of interest" description="Disordered" evidence="1">
    <location>
        <begin position="83"/>
        <end position="162"/>
    </location>
</feature>
<keyword evidence="3" id="KW-1185">Reference proteome</keyword>
<feature type="region of interest" description="Disordered" evidence="1">
    <location>
        <begin position="20"/>
        <end position="39"/>
    </location>
</feature>
<evidence type="ECO:0000313" key="3">
    <source>
        <dbReference type="Proteomes" id="UP001152759"/>
    </source>
</evidence>